<protein>
    <recommendedName>
        <fullName evidence="1">UPF0303 protein GGR23_000622</fullName>
    </recommendedName>
</protein>
<dbReference type="PIRSF" id="PIRSF008757">
    <property type="entry name" value="UCP008757"/>
    <property type="match status" value="1"/>
</dbReference>
<evidence type="ECO:0000256" key="1">
    <source>
        <dbReference type="HAMAP-Rule" id="MF_00761"/>
    </source>
</evidence>
<gene>
    <name evidence="2" type="ORF">GGR23_000622</name>
</gene>
<dbReference type="PANTHER" id="PTHR28255:SF1">
    <property type="entry name" value="UPF0303 PROTEIN YBR137W"/>
    <property type="match status" value="1"/>
</dbReference>
<comment type="caution">
    <text evidence="2">The sequence shown here is derived from an EMBL/GenBank/DDBJ whole genome shotgun (WGS) entry which is preliminary data.</text>
</comment>
<reference evidence="2 3" key="1">
    <citation type="submission" date="2020-08" db="EMBL/GenBank/DDBJ databases">
        <title>Genomic Encyclopedia of Type Strains, Phase IV (KMG-IV): sequencing the most valuable type-strain genomes for metagenomic binning, comparative biology and taxonomic classification.</title>
        <authorList>
            <person name="Goeker M."/>
        </authorList>
    </citation>
    <scope>NUCLEOTIDE SEQUENCE [LARGE SCALE GENOMIC DNA]</scope>
    <source>
        <strain evidence="2 3">DSM 29853</strain>
    </source>
</reference>
<dbReference type="NCBIfam" id="NF002696">
    <property type="entry name" value="PRK02487.1-5"/>
    <property type="match status" value="1"/>
</dbReference>
<dbReference type="Pfam" id="PF03928">
    <property type="entry name" value="HbpS-like"/>
    <property type="match status" value="1"/>
</dbReference>
<name>A0A7W6J2A8_9HYPH</name>
<dbReference type="Gene3D" id="3.30.450.150">
    <property type="entry name" value="Haem-degrading domain"/>
    <property type="match status" value="1"/>
</dbReference>
<dbReference type="EMBL" id="JACIEZ010000001">
    <property type="protein sequence ID" value="MBB4063461.1"/>
    <property type="molecule type" value="Genomic_DNA"/>
</dbReference>
<dbReference type="Proteomes" id="UP000528286">
    <property type="component" value="Unassembled WGS sequence"/>
</dbReference>
<organism evidence="2 3">
    <name type="scientific">Gellertiella hungarica</name>
    <dbReference type="NCBI Taxonomy" id="1572859"/>
    <lineage>
        <taxon>Bacteria</taxon>
        <taxon>Pseudomonadati</taxon>
        <taxon>Pseudomonadota</taxon>
        <taxon>Alphaproteobacteria</taxon>
        <taxon>Hyphomicrobiales</taxon>
        <taxon>Rhizobiaceae</taxon>
        <taxon>Gellertiella</taxon>
    </lineage>
</organism>
<evidence type="ECO:0000313" key="3">
    <source>
        <dbReference type="Proteomes" id="UP000528286"/>
    </source>
</evidence>
<keyword evidence="3" id="KW-1185">Reference proteome</keyword>
<dbReference type="RefSeq" id="WP_183364652.1">
    <property type="nucleotide sequence ID" value="NZ_JACIEZ010000001.1"/>
</dbReference>
<dbReference type="InterPro" id="IPR005624">
    <property type="entry name" value="PduO/GlcC-like"/>
</dbReference>
<dbReference type="SUPFAM" id="SSF143744">
    <property type="entry name" value="GlcG-like"/>
    <property type="match status" value="1"/>
</dbReference>
<sequence>MTIDKDLDCIQRQEQALQFDHFNLETAWQVGSLIHQMAASRRLGVVIDITLHSMPAFYAALPGTTADNANWVRRKRNLVLRFLRSSYAVGLQLQRQGVTVEQKWGLSPADFAPHGGSFPIHVRNTGVIGAITVSGLPQREDHALVVEALAIFLKQDPIDLKLPDQ</sequence>
<proteinExistence type="inferred from homology"/>
<dbReference type="AlphaFoldDB" id="A0A7W6J2A8"/>
<dbReference type="InterPro" id="IPR010371">
    <property type="entry name" value="YBR137W-like"/>
</dbReference>
<comment type="similarity">
    <text evidence="1">Belongs to the UPF0303 family.</text>
</comment>
<evidence type="ECO:0000313" key="2">
    <source>
        <dbReference type="EMBL" id="MBB4063461.1"/>
    </source>
</evidence>
<dbReference type="InterPro" id="IPR038084">
    <property type="entry name" value="PduO/GlcC-like_sf"/>
</dbReference>
<dbReference type="PANTHER" id="PTHR28255">
    <property type="match status" value="1"/>
</dbReference>
<dbReference type="HAMAP" id="MF_00761">
    <property type="entry name" value="UPF0303"/>
    <property type="match status" value="1"/>
</dbReference>
<accession>A0A7W6J2A8</accession>